<accession>A0A5C5UVT9</accession>
<comment type="caution">
    <text evidence="6">The sequence shown here is derived from an EMBL/GenBank/DDBJ whole genome shotgun (WGS) entry which is preliminary data.</text>
</comment>
<dbReference type="InterPro" id="IPR050123">
    <property type="entry name" value="Prok_molybdopt-oxidoreductase"/>
</dbReference>
<evidence type="ECO:0000259" key="5">
    <source>
        <dbReference type="Pfam" id="PF01568"/>
    </source>
</evidence>
<dbReference type="SUPFAM" id="SSF53706">
    <property type="entry name" value="Formate dehydrogenase/DMSO reductase, domains 1-3"/>
    <property type="match status" value="1"/>
</dbReference>
<dbReference type="InterPro" id="IPR037951">
    <property type="entry name" value="MopB_CT_YdeP"/>
</dbReference>
<dbReference type="OrthoDB" id="9805142at2"/>
<dbReference type="AlphaFoldDB" id="A0A5C5UVT9"/>
<dbReference type="CDD" id="cd02787">
    <property type="entry name" value="MopB_CT_ydeP"/>
    <property type="match status" value="1"/>
</dbReference>
<keyword evidence="6" id="KW-0560">Oxidoreductase</keyword>
<dbReference type="EC" id="1.17.99.7" evidence="6"/>
<gene>
    <name evidence="6" type="primary">fdhF</name>
    <name evidence="6" type="ORF">Enr8_49110</name>
</gene>
<dbReference type="GO" id="GO:0030151">
    <property type="term" value="F:molybdenum ion binding"/>
    <property type="evidence" value="ECO:0007669"/>
    <property type="project" value="InterPro"/>
</dbReference>
<keyword evidence="1" id="KW-0479">Metal-binding</keyword>
<dbReference type="Gene3D" id="3.40.50.740">
    <property type="match status" value="1"/>
</dbReference>
<evidence type="ECO:0000256" key="1">
    <source>
        <dbReference type="ARBA" id="ARBA00022723"/>
    </source>
</evidence>
<dbReference type="PANTHER" id="PTHR43105">
    <property type="entry name" value="RESPIRATORY NITRATE REDUCTASE"/>
    <property type="match status" value="1"/>
</dbReference>
<dbReference type="Gene3D" id="2.40.40.20">
    <property type="match status" value="1"/>
</dbReference>
<evidence type="ECO:0000313" key="6">
    <source>
        <dbReference type="EMBL" id="TWT29723.1"/>
    </source>
</evidence>
<keyword evidence="3" id="KW-0411">Iron-sulfur</keyword>
<dbReference type="EMBL" id="SJPF01000007">
    <property type="protein sequence ID" value="TWT29723.1"/>
    <property type="molecule type" value="Genomic_DNA"/>
</dbReference>
<dbReference type="RefSeq" id="WP_146436717.1">
    <property type="nucleotide sequence ID" value="NZ_SJPF01000007.1"/>
</dbReference>
<evidence type="ECO:0000313" key="7">
    <source>
        <dbReference type="Proteomes" id="UP000318878"/>
    </source>
</evidence>
<dbReference type="PIRSF" id="PIRSF000144">
    <property type="entry name" value="CbbBc"/>
    <property type="match status" value="1"/>
</dbReference>
<protein>
    <submittedName>
        <fullName evidence="6">Formate dehydrogenase H</fullName>
        <ecNumber evidence="6">1.17.99.7</ecNumber>
    </submittedName>
</protein>
<name>A0A5C5UVT9_9BACT</name>
<dbReference type="Pfam" id="PF00384">
    <property type="entry name" value="Molybdopterin"/>
    <property type="match status" value="1"/>
</dbReference>
<keyword evidence="7" id="KW-1185">Reference proteome</keyword>
<dbReference type="GO" id="GO:0051539">
    <property type="term" value="F:4 iron, 4 sulfur cluster binding"/>
    <property type="evidence" value="ECO:0007669"/>
    <property type="project" value="InterPro"/>
</dbReference>
<dbReference type="InterPro" id="IPR006656">
    <property type="entry name" value="Mopterin_OxRdtase"/>
</dbReference>
<proteinExistence type="predicted"/>
<feature type="domain" description="Molybdopterin dinucleotide-binding" evidence="5">
    <location>
        <begin position="618"/>
        <end position="719"/>
    </location>
</feature>
<dbReference type="InterPro" id="IPR006657">
    <property type="entry name" value="MoPterin_dinucl-bd_dom"/>
</dbReference>
<dbReference type="Gene3D" id="3.40.228.10">
    <property type="entry name" value="Dimethylsulfoxide Reductase, domain 2"/>
    <property type="match status" value="1"/>
</dbReference>
<dbReference type="GO" id="GO:0016020">
    <property type="term" value="C:membrane"/>
    <property type="evidence" value="ECO:0007669"/>
    <property type="project" value="TreeGrafter"/>
</dbReference>
<dbReference type="Proteomes" id="UP000318878">
    <property type="component" value="Unassembled WGS sequence"/>
</dbReference>
<feature type="domain" description="Molybdopterin oxidoreductase" evidence="4">
    <location>
        <begin position="105"/>
        <end position="482"/>
    </location>
</feature>
<dbReference type="InterPro" id="IPR010046">
    <property type="entry name" value="Mopterin_OxRdtse_a_bac"/>
</dbReference>
<dbReference type="SUPFAM" id="SSF50692">
    <property type="entry name" value="ADC-like"/>
    <property type="match status" value="1"/>
</dbReference>
<dbReference type="GO" id="GO:0045333">
    <property type="term" value="P:cellular respiration"/>
    <property type="evidence" value="ECO:0007669"/>
    <property type="project" value="UniProtKB-ARBA"/>
</dbReference>
<sequence length="731" mass="80285">MRKLSSGGGWQAIKYTFAKGRQAGGIWKLWKAMRSKNACKTCALGMGGQKGGMVNELGSFPEVCKKSLQAMVADMQGAIKPEFWQTYSVAQLSKFTPYQMEHSGRLTQPMLYERDANNYRPIEWDEAFRRIADKLKSLPADDTFWYFSGRSSNEAGFLLQLFARIYGTNNVNNCSYYCHQASGVGLASTVGSGTATLVLEDVEHADLVFLIGGNPSSNHPRLMSTLKHVRRRGGEVIVINPVVETGLVNFRVPSDPISLLFGTKIATQYVQPHIGGDLALLKGIAKQIDELGAGDVKFLTEHCDNSEAWLAHLRDLTWEEITTKSGVSREQINDIAARYAKAKNVVFSWTMGITHHAHGVDNVQAIAALAAMRGMVGRPNAGLMPIRGHSNVQGIGSVGVTPQLKQAIFERLESSFDLKLPTTTGLDTLACMEAAHDGQLKMGFCLGGNLYGSNPDQKYAAAALEQLDMLVFLSTTLNTGHANGLAKETLILPVLARDEEPHPTTQESMFNYVRLSDGGPARLQGPLSEVEVIARIASDVLGDAGPLDWRSMQDTGKIRDAISKVVPGFEKIETIDKTKQEFQISGRTFHTPVFPTPTGKLQLFTHEIPRLKGESNQLRLMTVRSEGQFNTVVYEEQDIYRGIDRRDVILIHPDDCRRLGLSDDQQVEIASDIGSIRGFRVREYADIRPGNALMYYPEANVLVSRHADPKSKTPAFKGVVVDVTALSAAPA</sequence>
<dbReference type="PANTHER" id="PTHR43105:SF4">
    <property type="entry name" value="PROTEIN YDEP"/>
    <property type="match status" value="1"/>
</dbReference>
<evidence type="ECO:0000256" key="2">
    <source>
        <dbReference type="ARBA" id="ARBA00023004"/>
    </source>
</evidence>
<organism evidence="6 7">
    <name type="scientific">Blastopirellula retiformator</name>
    <dbReference type="NCBI Taxonomy" id="2527970"/>
    <lineage>
        <taxon>Bacteria</taxon>
        <taxon>Pseudomonadati</taxon>
        <taxon>Planctomycetota</taxon>
        <taxon>Planctomycetia</taxon>
        <taxon>Pirellulales</taxon>
        <taxon>Pirellulaceae</taxon>
        <taxon>Blastopirellula</taxon>
    </lineage>
</organism>
<reference evidence="6 7" key="1">
    <citation type="submission" date="2019-02" db="EMBL/GenBank/DDBJ databases">
        <title>Deep-cultivation of Planctomycetes and their phenomic and genomic characterization uncovers novel biology.</title>
        <authorList>
            <person name="Wiegand S."/>
            <person name="Jogler M."/>
            <person name="Boedeker C."/>
            <person name="Pinto D."/>
            <person name="Vollmers J."/>
            <person name="Rivas-Marin E."/>
            <person name="Kohn T."/>
            <person name="Peeters S.H."/>
            <person name="Heuer A."/>
            <person name="Rast P."/>
            <person name="Oberbeckmann S."/>
            <person name="Bunk B."/>
            <person name="Jeske O."/>
            <person name="Meyerdierks A."/>
            <person name="Storesund J.E."/>
            <person name="Kallscheuer N."/>
            <person name="Luecker S."/>
            <person name="Lage O.M."/>
            <person name="Pohl T."/>
            <person name="Merkel B.J."/>
            <person name="Hornburger P."/>
            <person name="Mueller R.-W."/>
            <person name="Bruemmer F."/>
            <person name="Labrenz M."/>
            <person name="Spormann A.M."/>
            <person name="Op Den Camp H."/>
            <person name="Overmann J."/>
            <person name="Amann R."/>
            <person name="Jetten M.S.M."/>
            <person name="Mascher T."/>
            <person name="Medema M.H."/>
            <person name="Devos D.P."/>
            <person name="Kaster A.-K."/>
            <person name="Ovreas L."/>
            <person name="Rohde M."/>
            <person name="Galperin M.Y."/>
            <person name="Jogler C."/>
        </authorList>
    </citation>
    <scope>NUCLEOTIDE SEQUENCE [LARGE SCALE GENOMIC DNA]</scope>
    <source>
        <strain evidence="6 7">Enr8</strain>
    </source>
</reference>
<dbReference type="GO" id="GO:0043546">
    <property type="term" value="F:molybdopterin cofactor binding"/>
    <property type="evidence" value="ECO:0007669"/>
    <property type="project" value="InterPro"/>
</dbReference>
<evidence type="ECO:0000259" key="4">
    <source>
        <dbReference type="Pfam" id="PF00384"/>
    </source>
</evidence>
<dbReference type="NCBIfam" id="TIGR01701">
    <property type="entry name" value="Fdhalpha-like"/>
    <property type="match status" value="1"/>
</dbReference>
<evidence type="ECO:0000256" key="3">
    <source>
        <dbReference type="ARBA" id="ARBA00023014"/>
    </source>
</evidence>
<dbReference type="InterPro" id="IPR009010">
    <property type="entry name" value="Asp_de-COase-like_dom_sf"/>
</dbReference>
<keyword evidence="2" id="KW-0408">Iron</keyword>
<dbReference type="Pfam" id="PF01568">
    <property type="entry name" value="Molydop_binding"/>
    <property type="match status" value="1"/>
</dbReference>
<dbReference type="GO" id="GO:0008863">
    <property type="term" value="F:formate dehydrogenase (NAD+) activity"/>
    <property type="evidence" value="ECO:0007669"/>
    <property type="project" value="InterPro"/>
</dbReference>